<evidence type="ECO:0000313" key="2">
    <source>
        <dbReference type="WBParaSite" id="ES5_v2.g13335.t1"/>
    </source>
</evidence>
<proteinExistence type="predicted"/>
<protein>
    <submittedName>
        <fullName evidence="2">Uncharacterized protein</fullName>
    </submittedName>
</protein>
<organism evidence="1 2">
    <name type="scientific">Panagrolaimus sp. ES5</name>
    <dbReference type="NCBI Taxonomy" id="591445"/>
    <lineage>
        <taxon>Eukaryota</taxon>
        <taxon>Metazoa</taxon>
        <taxon>Ecdysozoa</taxon>
        <taxon>Nematoda</taxon>
        <taxon>Chromadorea</taxon>
        <taxon>Rhabditida</taxon>
        <taxon>Tylenchina</taxon>
        <taxon>Panagrolaimomorpha</taxon>
        <taxon>Panagrolaimoidea</taxon>
        <taxon>Panagrolaimidae</taxon>
        <taxon>Panagrolaimus</taxon>
    </lineage>
</organism>
<name>A0AC34F7U6_9BILA</name>
<accession>A0AC34F7U6</accession>
<reference evidence="2" key="1">
    <citation type="submission" date="2022-11" db="UniProtKB">
        <authorList>
            <consortium name="WormBaseParasite"/>
        </authorList>
    </citation>
    <scope>IDENTIFICATION</scope>
</reference>
<dbReference type="Proteomes" id="UP000887579">
    <property type="component" value="Unplaced"/>
</dbReference>
<sequence>MYSTPQFLDLWELCMEYSKLAFASTGSKTERVKLINYVAHSAPKIHSTYYFTQINSIINNIAELVNTFSWQQKDPTRMAFLNVVNALIENNSKRQGNLLLENFYYLSEKLVGVILELVTSWRHSLRSEDLDELVYDLVKVNRKIFKKDDKLELFMRILGSCFIDKRDIPSTDYDELWNYAISLLQIPTIQEAARIAISGIIHYYDEVLTAKPDDLFKVLIFQIAQFSIYSKPVLDLIHLAITKFEFDERASFRVDLQNSCPEWIFRSQLLCA</sequence>
<dbReference type="WBParaSite" id="ES5_v2.g13335.t1">
    <property type="protein sequence ID" value="ES5_v2.g13335.t1"/>
    <property type="gene ID" value="ES5_v2.g13335"/>
</dbReference>
<evidence type="ECO:0000313" key="1">
    <source>
        <dbReference type="Proteomes" id="UP000887579"/>
    </source>
</evidence>